<reference evidence="1" key="1">
    <citation type="submission" date="2022-04" db="EMBL/GenBank/DDBJ databases">
        <title>Hymenobacter sp. isolated from the air.</title>
        <authorList>
            <person name="Won M."/>
            <person name="Lee C.-M."/>
            <person name="Woen H.-Y."/>
            <person name="Kwon S.-W."/>
        </authorList>
    </citation>
    <scope>NUCLEOTIDE SEQUENCE</scope>
    <source>
        <strain evidence="1">5420S-77</strain>
    </source>
</reference>
<name>A0ABY4G8Q3_9BACT</name>
<dbReference type="RefSeq" id="WP_245122578.1">
    <property type="nucleotide sequence ID" value="NZ_CP095061.1"/>
</dbReference>
<accession>A0ABY4G8Q3</accession>
<evidence type="ECO:0000313" key="1">
    <source>
        <dbReference type="EMBL" id="UOQ67285.1"/>
    </source>
</evidence>
<proteinExistence type="predicted"/>
<evidence type="ECO:0008006" key="3">
    <source>
        <dbReference type="Google" id="ProtNLM"/>
    </source>
</evidence>
<gene>
    <name evidence="1" type="ORF">MUN86_05175</name>
</gene>
<organism evidence="1 2">
    <name type="scientific">Hymenobacter volaticus</name>
    <dbReference type="NCBI Taxonomy" id="2932254"/>
    <lineage>
        <taxon>Bacteria</taxon>
        <taxon>Pseudomonadati</taxon>
        <taxon>Bacteroidota</taxon>
        <taxon>Cytophagia</taxon>
        <taxon>Cytophagales</taxon>
        <taxon>Hymenobacteraceae</taxon>
        <taxon>Hymenobacter</taxon>
    </lineage>
</organism>
<sequence>MKSIICVIIIAVCLVHKSSGQRIISTAQVSAFATYVKGNNFEGSIFSSSYTSDLTGPENIPNNFGSKSVRKFTPTIEQVVLAERILQKKLRSYNHKKVWQGGSSGPVIHRRLHKYQRQYFGYTTTNIEDIIYVNANWDSYTLIDRLQDLYPRDETWKSDYSIILDGGSYHWHIEVNLNTGQLSGLGINGTATHFPLDIASHPLVTGLRQMRPPLKAVMPREAVDVAWQVSYYKAIENTTQHYSEQLKLAVA</sequence>
<dbReference type="Proteomes" id="UP000830401">
    <property type="component" value="Chromosome"/>
</dbReference>
<evidence type="ECO:0000313" key="2">
    <source>
        <dbReference type="Proteomes" id="UP000830401"/>
    </source>
</evidence>
<dbReference type="EMBL" id="CP095061">
    <property type="protein sequence ID" value="UOQ67285.1"/>
    <property type="molecule type" value="Genomic_DNA"/>
</dbReference>
<protein>
    <recommendedName>
        <fullName evidence="3">FTP domain-containing protein</fullName>
    </recommendedName>
</protein>
<keyword evidence="2" id="KW-1185">Reference proteome</keyword>